<sequence>MKQSPTGPSSSSPFTRLAALLVLTSLVWLSVVLPGQRIAVAALPRELNPSLQNEPIALLYPFGSIDKRGPELYIPHMGSFRKRDLWGV</sequence>
<organism evidence="1 2">
    <name type="scientific">Protopolystoma xenopodis</name>
    <dbReference type="NCBI Taxonomy" id="117903"/>
    <lineage>
        <taxon>Eukaryota</taxon>
        <taxon>Metazoa</taxon>
        <taxon>Spiralia</taxon>
        <taxon>Lophotrochozoa</taxon>
        <taxon>Platyhelminthes</taxon>
        <taxon>Monogenea</taxon>
        <taxon>Polyopisthocotylea</taxon>
        <taxon>Polystomatidea</taxon>
        <taxon>Polystomatidae</taxon>
        <taxon>Protopolystoma</taxon>
    </lineage>
</organism>
<dbReference type="EMBL" id="CAAALY010007858">
    <property type="protein sequence ID" value="VEL10032.1"/>
    <property type="molecule type" value="Genomic_DNA"/>
</dbReference>
<dbReference type="Proteomes" id="UP000784294">
    <property type="component" value="Unassembled WGS sequence"/>
</dbReference>
<evidence type="ECO:0000313" key="2">
    <source>
        <dbReference type="Proteomes" id="UP000784294"/>
    </source>
</evidence>
<protein>
    <submittedName>
        <fullName evidence="1">Uncharacterized protein</fullName>
    </submittedName>
</protein>
<dbReference type="AlphaFoldDB" id="A0A448WEV8"/>
<evidence type="ECO:0000313" key="1">
    <source>
        <dbReference type="EMBL" id="VEL10032.1"/>
    </source>
</evidence>
<keyword evidence="2" id="KW-1185">Reference proteome</keyword>
<reference evidence="1" key="1">
    <citation type="submission" date="2018-11" db="EMBL/GenBank/DDBJ databases">
        <authorList>
            <consortium name="Pathogen Informatics"/>
        </authorList>
    </citation>
    <scope>NUCLEOTIDE SEQUENCE</scope>
</reference>
<name>A0A448WEV8_9PLAT</name>
<comment type="caution">
    <text evidence="1">The sequence shown here is derived from an EMBL/GenBank/DDBJ whole genome shotgun (WGS) entry which is preliminary data.</text>
</comment>
<gene>
    <name evidence="1" type="ORF">PXEA_LOCUS3472</name>
</gene>
<proteinExistence type="predicted"/>
<accession>A0A448WEV8</accession>